<dbReference type="InterPro" id="IPR000322">
    <property type="entry name" value="Glyco_hydro_31_TIM"/>
</dbReference>
<dbReference type="Gene3D" id="2.60.40.1180">
    <property type="entry name" value="Golgi alpha-mannosidase II"/>
    <property type="match status" value="2"/>
</dbReference>
<comment type="caution">
    <text evidence="9">The sequence shown here is derived from an EMBL/GenBank/DDBJ whole genome shotgun (WGS) entry which is preliminary data.</text>
</comment>
<dbReference type="Pfam" id="PF01055">
    <property type="entry name" value="Glyco_hydro_31_2nd"/>
    <property type="match status" value="1"/>
</dbReference>
<dbReference type="CDD" id="cd06604">
    <property type="entry name" value="GH31_glucosidase_II_MalA"/>
    <property type="match status" value="1"/>
</dbReference>
<dbReference type="PANTHER" id="PTHR22762">
    <property type="entry name" value="ALPHA-GLUCOSIDASE"/>
    <property type="match status" value="1"/>
</dbReference>
<evidence type="ECO:0000313" key="10">
    <source>
        <dbReference type="Proteomes" id="UP001343257"/>
    </source>
</evidence>
<dbReference type="Pfam" id="PF21365">
    <property type="entry name" value="Glyco_hydro_31_3rd"/>
    <property type="match status" value="1"/>
</dbReference>
<keyword evidence="2 4" id="KW-0378">Hydrolase</keyword>
<dbReference type="Pfam" id="PF17137">
    <property type="entry name" value="DUF5110"/>
    <property type="match status" value="1"/>
</dbReference>
<dbReference type="GO" id="GO:0016787">
    <property type="term" value="F:hydrolase activity"/>
    <property type="evidence" value="ECO:0007669"/>
    <property type="project" value="UniProtKB-KW"/>
</dbReference>
<proteinExistence type="inferred from homology"/>
<evidence type="ECO:0000256" key="3">
    <source>
        <dbReference type="ARBA" id="ARBA00023295"/>
    </source>
</evidence>
<name>A0ABU6PX39_9BACL</name>
<dbReference type="Pfam" id="PF13802">
    <property type="entry name" value="Gal_mutarotas_2"/>
    <property type="match status" value="1"/>
</dbReference>
<dbReference type="Proteomes" id="UP001343257">
    <property type="component" value="Unassembled WGS sequence"/>
</dbReference>
<dbReference type="InterPro" id="IPR013780">
    <property type="entry name" value="Glyco_hydro_b"/>
</dbReference>
<evidence type="ECO:0000256" key="2">
    <source>
        <dbReference type="ARBA" id="ARBA00022801"/>
    </source>
</evidence>
<dbReference type="Gene3D" id="2.60.40.1760">
    <property type="entry name" value="glycosyl hydrolase (family 31)"/>
    <property type="match status" value="1"/>
</dbReference>
<feature type="domain" description="Glycoside hydrolase family 31 TIM barrel" evidence="5">
    <location>
        <begin position="255"/>
        <end position="581"/>
    </location>
</feature>
<dbReference type="InterPro" id="IPR011013">
    <property type="entry name" value="Gal_mutarotase_sf_dom"/>
</dbReference>
<evidence type="ECO:0000259" key="8">
    <source>
        <dbReference type="Pfam" id="PF21365"/>
    </source>
</evidence>
<dbReference type="CDD" id="cd14752">
    <property type="entry name" value="GH31_N"/>
    <property type="match status" value="1"/>
</dbReference>
<evidence type="ECO:0000313" key="9">
    <source>
        <dbReference type="EMBL" id="MED5019446.1"/>
    </source>
</evidence>
<evidence type="ECO:0000259" key="6">
    <source>
        <dbReference type="Pfam" id="PF13802"/>
    </source>
</evidence>
<dbReference type="SUPFAM" id="SSF51445">
    <property type="entry name" value="(Trans)glycosidases"/>
    <property type="match status" value="1"/>
</dbReference>
<evidence type="ECO:0000256" key="1">
    <source>
        <dbReference type="ARBA" id="ARBA00007806"/>
    </source>
</evidence>
<comment type="similarity">
    <text evidence="1 4">Belongs to the glycosyl hydrolase 31 family.</text>
</comment>
<feature type="domain" description="Glycoside hydrolase family 31 N-terminal" evidence="6">
    <location>
        <begin position="67"/>
        <end position="213"/>
    </location>
</feature>
<dbReference type="Gene3D" id="3.20.20.80">
    <property type="entry name" value="Glycosidases"/>
    <property type="match status" value="1"/>
</dbReference>
<dbReference type="InterPro" id="IPR025887">
    <property type="entry name" value="Glyco_hydro_31_N_dom"/>
</dbReference>
<keyword evidence="3 4" id="KW-0326">Glycosidase</keyword>
<protein>
    <submittedName>
        <fullName evidence="9">Glycoside hydrolase family 31 protein</fullName>
    </submittedName>
</protein>
<dbReference type="InterPro" id="IPR017853">
    <property type="entry name" value="GH"/>
</dbReference>
<dbReference type="RefSeq" id="WP_328280431.1">
    <property type="nucleotide sequence ID" value="NZ_JARTLD010000048.1"/>
</dbReference>
<dbReference type="PROSITE" id="PS00129">
    <property type="entry name" value="GLYCOSYL_HYDROL_F31_1"/>
    <property type="match status" value="1"/>
</dbReference>
<dbReference type="SUPFAM" id="SSF74650">
    <property type="entry name" value="Galactose mutarotase-like"/>
    <property type="match status" value="1"/>
</dbReference>
<dbReference type="InterPro" id="IPR033403">
    <property type="entry name" value="DUF5110"/>
</dbReference>
<feature type="domain" description="Glycosyl hydrolase family 31 C-terminal" evidence="8">
    <location>
        <begin position="589"/>
        <end position="675"/>
    </location>
</feature>
<dbReference type="InterPro" id="IPR030458">
    <property type="entry name" value="Glyco_hydro_31_AS"/>
</dbReference>
<keyword evidence="10" id="KW-1185">Reference proteome</keyword>
<gene>
    <name evidence="9" type="ORF">P9847_19265</name>
</gene>
<evidence type="ECO:0000256" key="4">
    <source>
        <dbReference type="RuleBase" id="RU361185"/>
    </source>
</evidence>
<accession>A0ABU6PX39</accession>
<feature type="domain" description="DUF5110" evidence="7">
    <location>
        <begin position="704"/>
        <end position="741"/>
    </location>
</feature>
<sequence>MLTSEMIRPDGALVQVSDLEVTQFGPAVEVKNENERVIISGVHGAMVLQWAGDHTVRISGVRASWAEIGPLPSYAAVLPGGGPESSLETLETENAIEVSSGQLRVRIEKQTMSFIITDPAGNALTNRHQYYTGDNHLQCRGGITDGAQIYGLGETTGFLNKRGERYTMWNSDVYAPHVADMESLYQSIPVLVHHHEGKAFGLFVDNPGKIIFDMRANREHFRIDLETGDLDCYFTAGPALKDVVSRYTALTGRMDMPPLWAAGYQQSRYSYMSQEEVLELARTFRAKEIPCDAIYLDIHYMDEFRVFTFDPVRFPDPKGMITELRKLGIRVVPIVDPGVKMDEKYGVYRDGDRRDYFCKTKEGLSFQGEVWPGISVFPDFSDAEASRWWGDLHRFYTDLGISGIWNDMNEPSVFACESKTMDPDVVHGNNGMPITHGQWHNMYGLGMSKATYEGMERTLNGERPFVLTRAGYAGIQRYAAVWTGDNRSFWEHLAMFMPMSMNLGMSGIAFCGSDIGGFEHSTTGELLVRWTQMGAFSPLCRNHSAYKTLYQEPWRFGPEVEEICRQYISLRYRLLPYLYTAFNEASQSGLPIIRSLAMEFPEDPRGYTVSDQFMYGDSLLIAPVYRPETEHRVVYFPPGEWIDFATGERLEGGQHRMVHAPLEVLPIYVKAGSFIPMTSPEQHTSDAGWRDLIMCYFSGAGDFSSEYTLYEDDGSTSRYRQGQYNTLIFGAEEQELTLRLTYRYEHQAYGNRRKSVLLVIKNMASMPKSIEGLELIGSVSELEQVHQGWAYDALRKECHIRIPQQQLWEVVLNK</sequence>
<dbReference type="PANTHER" id="PTHR22762:SF166">
    <property type="entry name" value="ALPHA-GLUCOSIDASE"/>
    <property type="match status" value="1"/>
</dbReference>
<dbReference type="EMBL" id="JARTLD010000048">
    <property type="protein sequence ID" value="MED5019446.1"/>
    <property type="molecule type" value="Genomic_DNA"/>
</dbReference>
<evidence type="ECO:0000259" key="7">
    <source>
        <dbReference type="Pfam" id="PF17137"/>
    </source>
</evidence>
<evidence type="ECO:0000259" key="5">
    <source>
        <dbReference type="Pfam" id="PF01055"/>
    </source>
</evidence>
<dbReference type="SUPFAM" id="SSF51011">
    <property type="entry name" value="Glycosyl hydrolase domain"/>
    <property type="match status" value="1"/>
</dbReference>
<organism evidence="9 10">
    <name type="scientific">Paenibacillus chibensis</name>
    <dbReference type="NCBI Taxonomy" id="59846"/>
    <lineage>
        <taxon>Bacteria</taxon>
        <taxon>Bacillati</taxon>
        <taxon>Bacillota</taxon>
        <taxon>Bacilli</taxon>
        <taxon>Bacillales</taxon>
        <taxon>Paenibacillaceae</taxon>
        <taxon>Paenibacillus</taxon>
    </lineage>
</organism>
<reference evidence="9 10" key="1">
    <citation type="submission" date="2023-03" db="EMBL/GenBank/DDBJ databases">
        <title>Bacillus Genome Sequencing.</title>
        <authorList>
            <person name="Dunlap C."/>
        </authorList>
    </citation>
    <scope>NUCLEOTIDE SEQUENCE [LARGE SCALE GENOMIC DNA]</scope>
    <source>
        <strain evidence="9 10">NRS-52</strain>
    </source>
</reference>
<dbReference type="InterPro" id="IPR048395">
    <property type="entry name" value="Glyco_hydro_31_C"/>
</dbReference>